<evidence type="ECO:0000313" key="3">
    <source>
        <dbReference type="EMBL" id="MDP9921151.1"/>
    </source>
</evidence>
<keyword evidence="2" id="KW-0472">Membrane</keyword>
<feature type="compositionally biased region" description="Pro residues" evidence="1">
    <location>
        <begin position="67"/>
        <end position="76"/>
    </location>
</feature>
<name>A0AAW8DPA7_9BURK</name>
<comment type="caution">
    <text evidence="3">The sequence shown here is derived from an EMBL/GenBank/DDBJ whole genome shotgun (WGS) entry which is preliminary data.</text>
</comment>
<organism evidence="3 4">
    <name type="scientific">Variovorax boronicumulans</name>
    <dbReference type="NCBI Taxonomy" id="436515"/>
    <lineage>
        <taxon>Bacteria</taxon>
        <taxon>Pseudomonadati</taxon>
        <taxon>Pseudomonadota</taxon>
        <taxon>Betaproteobacteria</taxon>
        <taxon>Burkholderiales</taxon>
        <taxon>Comamonadaceae</taxon>
        <taxon>Variovorax</taxon>
    </lineage>
</organism>
<evidence type="ECO:0000256" key="2">
    <source>
        <dbReference type="SAM" id="Phobius"/>
    </source>
</evidence>
<dbReference type="AlphaFoldDB" id="A0AAW8DPA7"/>
<feature type="region of interest" description="Disordered" evidence="1">
    <location>
        <begin position="1"/>
        <end position="22"/>
    </location>
</feature>
<dbReference type="SUPFAM" id="SSF74653">
    <property type="entry name" value="TolA/TonB C-terminal domain"/>
    <property type="match status" value="1"/>
</dbReference>
<dbReference type="Proteomes" id="UP001244295">
    <property type="component" value="Unassembled WGS sequence"/>
</dbReference>
<dbReference type="RefSeq" id="WP_260684867.1">
    <property type="nucleotide sequence ID" value="NZ_CP170558.1"/>
</dbReference>
<sequence>MNPRDPISSASPAPRSSGTGGTAALWRRWGGVVIGLAIVVALALLVWRLLSDTASQKRVVADAPTLMLPPPPPPPPEPEKLPEPEPEKIKPEVVEPEPKPVEPLEAPKDDAPPSPSKDLGDPVTMDSAGQAGNDAFGIQAGSGGGMSGTGAGGGLGSGSYARYVSSMLQQALSRDPRTRQLVFDDIQIDLWLGADGKTTRAQLVRGTGTEDIDEAVLALVRGLDRVDERPPASMRFPMRVSMKGRRP</sequence>
<evidence type="ECO:0000256" key="1">
    <source>
        <dbReference type="SAM" id="MobiDB-lite"/>
    </source>
</evidence>
<feature type="transmembrane region" description="Helical" evidence="2">
    <location>
        <begin position="29"/>
        <end position="50"/>
    </location>
</feature>
<dbReference type="EMBL" id="JAUSRR010000001">
    <property type="protein sequence ID" value="MDP9921151.1"/>
    <property type="molecule type" value="Genomic_DNA"/>
</dbReference>
<feature type="compositionally biased region" description="Low complexity" evidence="1">
    <location>
        <begin position="1"/>
        <end position="17"/>
    </location>
</feature>
<reference evidence="3" key="1">
    <citation type="submission" date="2023-07" db="EMBL/GenBank/DDBJ databases">
        <title>Sorghum-associated microbial communities from plants grown in Nebraska, USA.</title>
        <authorList>
            <person name="Schachtman D."/>
        </authorList>
    </citation>
    <scope>NUCLEOTIDE SEQUENCE</scope>
    <source>
        <strain evidence="3">DS2795</strain>
    </source>
</reference>
<gene>
    <name evidence="3" type="ORF">J2W25_000156</name>
</gene>
<evidence type="ECO:0000313" key="4">
    <source>
        <dbReference type="Proteomes" id="UP001244295"/>
    </source>
</evidence>
<keyword evidence="2" id="KW-0812">Transmembrane</keyword>
<feature type="region of interest" description="Disordered" evidence="1">
    <location>
        <begin position="62"/>
        <end position="131"/>
    </location>
</feature>
<protein>
    <submittedName>
        <fullName evidence="3">Outer membrane biosynthesis protein TonB</fullName>
    </submittedName>
</protein>
<accession>A0AAW8DPA7</accession>
<feature type="compositionally biased region" description="Basic and acidic residues" evidence="1">
    <location>
        <begin position="77"/>
        <end position="111"/>
    </location>
</feature>
<proteinExistence type="predicted"/>
<keyword evidence="2" id="KW-1133">Transmembrane helix</keyword>